<comment type="caution">
    <text evidence="2">The sequence shown here is derived from an EMBL/GenBank/DDBJ whole genome shotgun (WGS) entry which is preliminary data.</text>
</comment>
<sequence length="505" mass="54822">EPGHRAPDAGHAAPRGRAAPGALAPRLGRGPCRPRPRGPPRVVWRSAGDVVAAGASAVPAPDGLQLRGAHGAAEARRGGPPGARAAAVEGADLGEPVGRFPLLAARASHQRSHVRHGRRHARGHRGAERYLPSSRHEGRPSSSDRQFLLCGPRLRHHRRRRCLRFRGVGVVPERRCQSGGPVSPGMQCPGPLLRLVRQPDRRACGAGLCHVGTAGWLLPTREHQHGPGWRKARAAAIPGRLRGGVGQRARSDAPPQLGRAVLGVQYGARWLRAGLRPPASVCLAGHICAAWLRLWVCWLVDCTGRSPDRLLRSESFHVVFELGPQVVLGRKVRGRRLRVLQPLPHHLDGDAYHCGRHGGHARCVGRNPVQSLVLPCYGGYRWKKLLPVRPRVRVRPAPHRRLLLGRLGMRHDLPHGGEHGDQVGAHVPGGLHVHAVPLDGEPGRCHGRRVRRAREQPGAQGRAGAARRGLGRPARHELRPRRRRGRAAGPRAVRPAGRRRAAERG</sequence>
<gene>
    <name evidence="2" type="ORF">PCOR1329_LOCUS21035</name>
</gene>
<feature type="non-terminal residue" evidence="2">
    <location>
        <position position="505"/>
    </location>
</feature>
<feature type="compositionally biased region" description="Low complexity" evidence="1">
    <location>
        <begin position="60"/>
        <end position="72"/>
    </location>
</feature>
<evidence type="ECO:0000256" key="1">
    <source>
        <dbReference type="SAM" id="MobiDB-lite"/>
    </source>
</evidence>
<keyword evidence="3" id="KW-1185">Reference proteome</keyword>
<proteinExistence type="predicted"/>
<feature type="compositionally biased region" description="Basic residues" evidence="1">
    <location>
        <begin position="108"/>
        <end position="124"/>
    </location>
</feature>
<feature type="compositionally biased region" description="Low complexity" evidence="1">
    <location>
        <begin position="9"/>
        <end position="31"/>
    </location>
</feature>
<name>A0ABN9RPZ4_9DINO</name>
<feature type="region of interest" description="Disordered" evidence="1">
    <location>
        <begin position="435"/>
        <end position="505"/>
    </location>
</feature>
<dbReference type="EMBL" id="CAUYUJ010006875">
    <property type="protein sequence ID" value="CAK0818915.1"/>
    <property type="molecule type" value="Genomic_DNA"/>
</dbReference>
<dbReference type="Proteomes" id="UP001189429">
    <property type="component" value="Unassembled WGS sequence"/>
</dbReference>
<reference evidence="2" key="1">
    <citation type="submission" date="2023-10" db="EMBL/GenBank/DDBJ databases">
        <authorList>
            <person name="Chen Y."/>
            <person name="Shah S."/>
            <person name="Dougan E. K."/>
            <person name="Thang M."/>
            <person name="Chan C."/>
        </authorList>
    </citation>
    <scope>NUCLEOTIDE SEQUENCE [LARGE SCALE GENOMIC DNA]</scope>
</reference>
<feature type="compositionally biased region" description="Low complexity" evidence="1">
    <location>
        <begin position="456"/>
        <end position="472"/>
    </location>
</feature>
<feature type="region of interest" description="Disordered" evidence="1">
    <location>
        <begin position="60"/>
        <end position="86"/>
    </location>
</feature>
<organism evidence="2 3">
    <name type="scientific">Prorocentrum cordatum</name>
    <dbReference type="NCBI Taxonomy" id="2364126"/>
    <lineage>
        <taxon>Eukaryota</taxon>
        <taxon>Sar</taxon>
        <taxon>Alveolata</taxon>
        <taxon>Dinophyceae</taxon>
        <taxon>Prorocentrales</taxon>
        <taxon>Prorocentraceae</taxon>
        <taxon>Prorocentrum</taxon>
    </lineage>
</organism>
<evidence type="ECO:0000313" key="2">
    <source>
        <dbReference type="EMBL" id="CAK0818915.1"/>
    </source>
</evidence>
<protein>
    <submittedName>
        <fullName evidence="2">Uncharacterized protein</fullName>
    </submittedName>
</protein>
<feature type="region of interest" description="Disordered" evidence="1">
    <location>
        <begin position="1"/>
        <end position="41"/>
    </location>
</feature>
<feature type="region of interest" description="Disordered" evidence="1">
    <location>
        <begin position="106"/>
        <end position="146"/>
    </location>
</feature>
<evidence type="ECO:0000313" key="3">
    <source>
        <dbReference type="Proteomes" id="UP001189429"/>
    </source>
</evidence>
<feature type="non-terminal residue" evidence="2">
    <location>
        <position position="1"/>
    </location>
</feature>
<accession>A0ABN9RPZ4</accession>